<keyword evidence="2 5" id="KW-0554">One-carbon metabolism</keyword>
<gene>
    <name evidence="5" type="primary">ahcY</name>
    <name evidence="11" type="ORF">ENM88_02350</name>
    <name evidence="10" type="ORF">ENP77_01845</name>
</gene>
<dbReference type="HAMAP" id="MF_00563">
    <property type="entry name" value="AdoHcyase"/>
    <property type="match status" value="1"/>
</dbReference>
<proteinExistence type="inferred from homology"/>
<comment type="subcellular location">
    <subcellularLocation>
        <location evidence="5">Cytoplasm</location>
    </subcellularLocation>
</comment>
<keyword evidence="4 5" id="KW-0520">NAD</keyword>
<organism evidence="10">
    <name type="scientific">Thermofilum pendens</name>
    <dbReference type="NCBI Taxonomy" id="2269"/>
    <lineage>
        <taxon>Archaea</taxon>
        <taxon>Thermoproteota</taxon>
        <taxon>Thermoprotei</taxon>
        <taxon>Thermofilales</taxon>
        <taxon>Thermofilaceae</taxon>
        <taxon>Thermofilum</taxon>
    </lineage>
</organism>
<feature type="binding site" evidence="5">
    <location>
        <begin position="231"/>
        <end position="236"/>
    </location>
    <ligand>
        <name>NAD(+)</name>
        <dbReference type="ChEBI" id="CHEBI:57540"/>
    </ligand>
</feature>
<feature type="domain" description="S-adenosyl-L-homocysteine hydrolase NAD binding" evidence="9">
    <location>
        <begin position="202"/>
        <end position="363"/>
    </location>
</feature>
<feature type="binding site" evidence="5 7">
    <location>
        <position position="357"/>
    </location>
    <ligand>
        <name>NAD(+)</name>
        <dbReference type="ChEBI" id="CHEBI:57540"/>
    </ligand>
</feature>
<dbReference type="SUPFAM" id="SSF51735">
    <property type="entry name" value="NAD(P)-binding Rossmann-fold domains"/>
    <property type="match status" value="1"/>
</dbReference>
<evidence type="ECO:0000313" key="11">
    <source>
        <dbReference type="EMBL" id="HHP04580.1"/>
    </source>
</evidence>
<feature type="binding site" evidence="5 6">
    <location>
        <position position="201"/>
    </location>
    <ligand>
        <name>substrate</name>
    </ligand>
</feature>
<dbReference type="GO" id="GO:0033353">
    <property type="term" value="P:S-adenosylmethionine cycle"/>
    <property type="evidence" value="ECO:0007669"/>
    <property type="project" value="TreeGrafter"/>
</dbReference>
<dbReference type="EC" id="3.13.2.1" evidence="5"/>
<comment type="catalytic activity">
    <reaction evidence="5">
        <text>S-adenosyl-L-homocysteine + H2O = L-homocysteine + adenosine</text>
        <dbReference type="Rhea" id="RHEA:21708"/>
        <dbReference type="ChEBI" id="CHEBI:15377"/>
        <dbReference type="ChEBI" id="CHEBI:16335"/>
        <dbReference type="ChEBI" id="CHEBI:57856"/>
        <dbReference type="ChEBI" id="CHEBI:58199"/>
        <dbReference type="EC" id="3.13.2.1"/>
    </reaction>
</comment>
<comment type="similarity">
    <text evidence="1 5 8">Belongs to the adenosylhomocysteinase family.</text>
</comment>
<protein>
    <recommendedName>
        <fullName evidence="5">Adenosylhomocysteinase</fullName>
        <ecNumber evidence="5">3.13.2.1</ecNumber>
    </recommendedName>
    <alternativeName>
        <fullName evidence="5">S-adenosyl-L-homocysteine hydrolase</fullName>
        <shortName evidence="5">AdoHcyase</shortName>
    </alternativeName>
</protein>
<dbReference type="InterPro" id="IPR000043">
    <property type="entry name" value="Adenosylhomocysteinase-like"/>
</dbReference>
<evidence type="ECO:0000256" key="6">
    <source>
        <dbReference type="PIRSR" id="PIRSR001109-1"/>
    </source>
</evidence>
<dbReference type="InterPro" id="IPR036291">
    <property type="entry name" value="NAD(P)-bd_dom_sf"/>
</dbReference>
<evidence type="ECO:0000256" key="7">
    <source>
        <dbReference type="PIRSR" id="PIRSR001109-2"/>
    </source>
</evidence>
<feature type="binding site" evidence="5">
    <location>
        <position position="202"/>
    </location>
    <ligand>
        <name>NAD(+)</name>
        <dbReference type="ChEBI" id="CHEBI:57540"/>
    </ligand>
</feature>
<dbReference type="PANTHER" id="PTHR23420:SF0">
    <property type="entry name" value="ADENOSYLHOMOCYSTEINASE"/>
    <property type="match status" value="1"/>
</dbReference>
<feature type="binding site" evidence="5 6">
    <location>
        <position position="125"/>
    </location>
    <ligand>
        <name>substrate</name>
    </ligand>
</feature>
<feature type="binding site" evidence="5 7">
    <location>
        <begin position="168"/>
        <end position="170"/>
    </location>
    <ligand>
        <name>NAD(+)</name>
        <dbReference type="ChEBI" id="CHEBI:57540"/>
    </ligand>
</feature>
<dbReference type="UniPathway" id="UPA00314">
    <property type="reaction ID" value="UER00076"/>
</dbReference>
<evidence type="ECO:0000256" key="4">
    <source>
        <dbReference type="ARBA" id="ARBA00023027"/>
    </source>
</evidence>
<reference evidence="10" key="1">
    <citation type="journal article" date="2020" name="mSystems">
        <title>Genome- and Community-Level Interaction Insights into Carbon Utilization and Element Cycling Functions of Hydrothermarchaeota in Hydrothermal Sediment.</title>
        <authorList>
            <person name="Zhou Z."/>
            <person name="Liu Y."/>
            <person name="Xu W."/>
            <person name="Pan J."/>
            <person name="Luo Z.H."/>
            <person name="Li M."/>
        </authorList>
    </citation>
    <scope>NUCLEOTIDE SEQUENCE [LARGE SCALE GENOMIC DNA]</scope>
    <source>
        <strain evidence="11">SpSt-1125</strain>
        <strain evidence="10">SpSt-25</strain>
    </source>
</reference>
<dbReference type="GO" id="GO:0071269">
    <property type="term" value="P:L-homocysteine biosynthetic process"/>
    <property type="evidence" value="ECO:0007669"/>
    <property type="project" value="UniProtKB-UniRule"/>
</dbReference>
<keyword evidence="3 5" id="KW-0378">Hydrolase</keyword>
<dbReference type="InterPro" id="IPR020082">
    <property type="entry name" value="S-Ado-L-homoCys_hydrolase_CS"/>
</dbReference>
<dbReference type="InterPro" id="IPR015878">
    <property type="entry name" value="Ado_hCys_hydrolase_NAD-bd"/>
</dbReference>
<feature type="binding site" evidence="5">
    <location>
        <position position="289"/>
    </location>
    <ligand>
        <name>NAD(+)</name>
        <dbReference type="ChEBI" id="CHEBI:57540"/>
    </ligand>
</feature>
<dbReference type="Gene3D" id="3.40.50.1480">
    <property type="entry name" value="Adenosylhomocysteinase-like"/>
    <property type="match status" value="1"/>
</dbReference>
<sequence>MSKYKVRDISLADKGKIAVEWAQTQMHVLSRLRARLSKEKPLRGIKITACMHVTKETAVLMLTLRDAGAEVALAASNPLSTQDHVAAYLVTEGIRVYAWRGMTPQEYFTAIAYAASISPTITIDDGGDLTVMLHKIAHGVREGLDYEVGSRLLTPDVVREVRGGTEETTTGVIRLKALEREGKLLYPVIAVNDSRTKYLFDNRYGTGQSTIDGILRATNILLAGKTVVVAGYGWVGRGIAWRVRGMGARVVVVETDPVRALEAYYEGFYVTDMASAAAIGDVFITATGNINVIRGEHMEKMKDGAILANSGHFNVEISLKDLEELASSKRRINEVVEEYTLRDGRRLYLLAEGRLVNLVAAEGHPSEVMDLSFANQVLAILFLARKAEKLRAKVYRLPKSIDDKVARLKLEALGVRIERLTEEQKKYLISWSI</sequence>
<accession>A0A7C1T2C5</accession>
<dbReference type="SMART" id="SM00997">
    <property type="entry name" value="AdoHcyase_NAD"/>
    <property type="match status" value="1"/>
</dbReference>
<evidence type="ECO:0000313" key="10">
    <source>
        <dbReference type="EMBL" id="HEB48521.1"/>
    </source>
</evidence>
<dbReference type="Gene3D" id="3.40.50.720">
    <property type="entry name" value="NAD(P)-binding Rossmann-like Domain"/>
    <property type="match status" value="1"/>
</dbReference>
<feature type="binding site" evidence="7">
    <location>
        <position position="364"/>
    </location>
    <ligand>
        <name>NAD(+)</name>
        <dbReference type="ChEBI" id="CHEBI:57540"/>
    </ligand>
</feature>
<dbReference type="PIRSF" id="PIRSF001109">
    <property type="entry name" value="Ad_hcy_hydrolase"/>
    <property type="match status" value="1"/>
</dbReference>
<evidence type="ECO:0000256" key="5">
    <source>
        <dbReference type="HAMAP-Rule" id="MF_00563"/>
    </source>
</evidence>
<dbReference type="EMBL" id="DSKP01000067">
    <property type="protein sequence ID" value="HEB48521.1"/>
    <property type="molecule type" value="Genomic_DNA"/>
</dbReference>
<feature type="binding site" evidence="5 7">
    <location>
        <begin position="310"/>
        <end position="312"/>
    </location>
    <ligand>
        <name>NAD(+)</name>
        <dbReference type="ChEBI" id="CHEBI:57540"/>
    </ligand>
</feature>
<feature type="binding site" evidence="7">
    <location>
        <begin position="233"/>
        <end position="238"/>
    </location>
    <ligand>
        <name>NAD(+)</name>
        <dbReference type="ChEBI" id="CHEBI:57540"/>
    </ligand>
</feature>
<dbReference type="GO" id="GO:0006730">
    <property type="term" value="P:one-carbon metabolic process"/>
    <property type="evidence" value="ECO:0007669"/>
    <property type="project" value="UniProtKB-UniRule"/>
</dbReference>
<evidence type="ECO:0000256" key="2">
    <source>
        <dbReference type="ARBA" id="ARBA00022563"/>
    </source>
</evidence>
<dbReference type="InterPro" id="IPR042172">
    <property type="entry name" value="Adenosylhomocyst_ase-like_sf"/>
</dbReference>
<keyword evidence="5" id="KW-0963">Cytoplasm</keyword>
<dbReference type="Pfam" id="PF05221">
    <property type="entry name" value="AdoHcyase"/>
    <property type="match status" value="1"/>
</dbReference>
<evidence type="ECO:0000256" key="3">
    <source>
        <dbReference type="ARBA" id="ARBA00022801"/>
    </source>
</evidence>
<dbReference type="CDD" id="cd00401">
    <property type="entry name" value="SAHH"/>
    <property type="match status" value="1"/>
</dbReference>
<dbReference type="PROSITE" id="PS00739">
    <property type="entry name" value="ADOHCYASE_2"/>
    <property type="match status" value="1"/>
</dbReference>
<dbReference type="NCBIfam" id="NF004005">
    <property type="entry name" value="PRK05476.2-3"/>
    <property type="match status" value="1"/>
</dbReference>
<feature type="binding site" evidence="5 6">
    <location>
        <position position="54"/>
    </location>
    <ligand>
        <name>substrate</name>
    </ligand>
</feature>
<dbReference type="Pfam" id="PF00670">
    <property type="entry name" value="AdoHcyase_NAD"/>
    <property type="match status" value="1"/>
</dbReference>
<evidence type="ECO:0000256" key="8">
    <source>
        <dbReference type="RuleBase" id="RU004166"/>
    </source>
</evidence>
<dbReference type="EMBL" id="DRZM01000082">
    <property type="protein sequence ID" value="HHP04580.1"/>
    <property type="molecule type" value="Genomic_DNA"/>
</dbReference>
<dbReference type="SUPFAM" id="SSF52283">
    <property type="entry name" value="Formate/glycerate dehydrogenase catalytic domain-like"/>
    <property type="match status" value="1"/>
</dbReference>
<comment type="cofactor">
    <cofactor evidence="5 7">
        <name>NAD(+)</name>
        <dbReference type="ChEBI" id="CHEBI:57540"/>
    </cofactor>
    <text evidence="5 7">Binds 1 NAD(+) per subunit.</text>
</comment>
<dbReference type="PANTHER" id="PTHR23420">
    <property type="entry name" value="ADENOSYLHOMOCYSTEINASE"/>
    <property type="match status" value="1"/>
</dbReference>
<comment type="function">
    <text evidence="5">May play a key role in the regulation of the intracellular concentration of adenosylhomocysteine.</text>
</comment>
<dbReference type="NCBIfam" id="TIGR00936">
    <property type="entry name" value="ahcY"/>
    <property type="match status" value="1"/>
</dbReference>
<name>A0A7C1T2C5_THEPE</name>
<dbReference type="AlphaFoldDB" id="A0A7C1T2C5"/>
<dbReference type="GO" id="GO:0005829">
    <property type="term" value="C:cytosol"/>
    <property type="evidence" value="ECO:0007669"/>
    <property type="project" value="TreeGrafter"/>
</dbReference>
<comment type="caution">
    <text evidence="10">The sequence shown here is derived from an EMBL/GenBank/DDBJ whole genome shotgun (WGS) entry which is preliminary data.</text>
</comment>
<feature type="binding site" evidence="5 6">
    <location>
        <position position="197"/>
    </location>
    <ligand>
        <name>substrate</name>
    </ligand>
</feature>
<evidence type="ECO:0000256" key="1">
    <source>
        <dbReference type="ARBA" id="ARBA00007122"/>
    </source>
</evidence>
<feature type="binding site" evidence="5 6">
    <location>
        <position position="167"/>
    </location>
    <ligand>
        <name>substrate</name>
    </ligand>
</feature>
<evidence type="ECO:0000259" key="9">
    <source>
        <dbReference type="SMART" id="SM00997"/>
    </source>
</evidence>
<dbReference type="FunFam" id="3.40.50.720:FF:000004">
    <property type="entry name" value="Adenosylhomocysteinase"/>
    <property type="match status" value="1"/>
</dbReference>
<dbReference type="SMART" id="SM00996">
    <property type="entry name" value="AdoHcyase"/>
    <property type="match status" value="1"/>
</dbReference>
<dbReference type="GO" id="GO:0004013">
    <property type="term" value="F:adenosylhomocysteinase activity"/>
    <property type="evidence" value="ECO:0007669"/>
    <property type="project" value="UniProtKB-UniRule"/>
</dbReference>
<feature type="binding site" evidence="5 7">
    <location>
        <position position="254"/>
    </location>
    <ligand>
        <name>NAD(+)</name>
        <dbReference type="ChEBI" id="CHEBI:57540"/>
    </ligand>
</feature>
<comment type="pathway">
    <text evidence="5">Amino-acid biosynthesis; L-homocysteine biosynthesis; L-homocysteine from S-adenosyl-L-homocysteine: step 1/1.</text>
</comment>